<dbReference type="PANTHER" id="PTHR11852:SF0">
    <property type="entry name" value="PLATELET-ACTIVATING FACTOR ACETYLHYDROLASE IB SUBUNIT BETA HOMOLOG"/>
    <property type="match status" value="1"/>
</dbReference>
<evidence type="ECO:0000256" key="1">
    <source>
        <dbReference type="ARBA" id="ARBA00038184"/>
    </source>
</evidence>
<comment type="caution">
    <text evidence="3">The sequence shown here is derived from an EMBL/GenBank/DDBJ whole genome shotgun (WGS) entry which is preliminary data.</text>
</comment>
<dbReference type="InterPro" id="IPR036514">
    <property type="entry name" value="SGNH_hydro_sf"/>
</dbReference>
<comment type="similarity">
    <text evidence="1">Belongs to the 'GDSL' lipolytic enzyme family. Platelet-activating factor acetylhydrolase IB beta/gamma subunits subfamily.</text>
</comment>
<feature type="domain" description="SGNH hydrolase-type esterase" evidence="2">
    <location>
        <begin position="64"/>
        <end position="243"/>
    </location>
</feature>
<evidence type="ECO:0000313" key="4">
    <source>
        <dbReference type="Proteomes" id="UP001165679"/>
    </source>
</evidence>
<dbReference type="SUPFAM" id="SSF52266">
    <property type="entry name" value="SGNH hydrolase"/>
    <property type="match status" value="1"/>
</dbReference>
<dbReference type="Gene3D" id="3.40.50.1110">
    <property type="entry name" value="SGNH hydrolase"/>
    <property type="match status" value="1"/>
</dbReference>
<dbReference type="AlphaFoldDB" id="A0AA41YQZ7"/>
<dbReference type="EMBL" id="JAPDNT010000022">
    <property type="protein sequence ID" value="MCW3476683.1"/>
    <property type="molecule type" value="Genomic_DNA"/>
</dbReference>
<sequence>MAPLTRRLLLAGAPLLLGGAVPAPPRPKTVLAAVPISRMDLRWWRERHQQKLAELRRGRVDLVFLGDSITQDWELTGPAEWQNFRPAWDRFYGDRNAVNLGFKGDATSHLLWRIYNGELDGIAPKAAVILIGANNLGRVHWPAEDNAEGINTVVAEVRRRLPRTKILLLGILPSERSAWATQTTLDVNHALAAQYGNGAVPGVTFMDVGGVFMRAGALDRSLFLDPLLKPPEPPLHPTAQGQERMAAAIEPTLAMLMGDRNHLKPR</sequence>
<dbReference type="PANTHER" id="PTHR11852">
    <property type="entry name" value="PLATELET-ACTIVATING FACTOR ACETYLHYDROLASE"/>
    <property type="match status" value="1"/>
</dbReference>
<gene>
    <name evidence="3" type="ORF">OL599_19135</name>
</gene>
<reference evidence="3" key="2">
    <citation type="submission" date="2022-10" db="EMBL/GenBank/DDBJ databases">
        <authorList>
            <person name="Trinh H.N."/>
        </authorList>
    </citation>
    <scope>NUCLEOTIDE SEQUENCE</scope>
    <source>
        <strain evidence="3">RN2-1</strain>
    </source>
</reference>
<proteinExistence type="inferred from homology"/>
<protein>
    <submittedName>
        <fullName evidence="3">GDSL-type esterase/lipase family protein</fullName>
    </submittedName>
</protein>
<dbReference type="InterPro" id="IPR013830">
    <property type="entry name" value="SGNH_hydro"/>
</dbReference>
<reference evidence="3" key="1">
    <citation type="submission" date="2022-09" db="EMBL/GenBank/DDBJ databases">
        <title>Rhodovastum sp. nov. RN2-1 isolated from soil in Seongnam, South Korea.</title>
        <authorList>
            <person name="Le N.T."/>
        </authorList>
    </citation>
    <scope>NUCLEOTIDE SEQUENCE</scope>
    <source>
        <strain evidence="3">RN2-1</strain>
    </source>
</reference>
<dbReference type="Proteomes" id="UP001165679">
    <property type="component" value="Unassembled WGS sequence"/>
</dbReference>
<evidence type="ECO:0000313" key="3">
    <source>
        <dbReference type="EMBL" id="MCW3476683.1"/>
    </source>
</evidence>
<keyword evidence="4" id="KW-1185">Reference proteome</keyword>
<evidence type="ECO:0000259" key="2">
    <source>
        <dbReference type="Pfam" id="PF13472"/>
    </source>
</evidence>
<dbReference type="GO" id="GO:0016788">
    <property type="term" value="F:hydrolase activity, acting on ester bonds"/>
    <property type="evidence" value="ECO:0007669"/>
    <property type="project" value="UniProtKB-ARBA"/>
</dbReference>
<name>A0AA41YQZ7_9PROT</name>
<organism evidence="3 4">
    <name type="scientific">Limobrevibacterium gyesilva</name>
    <dbReference type="NCBI Taxonomy" id="2991712"/>
    <lineage>
        <taxon>Bacteria</taxon>
        <taxon>Pseudomonadati</taxon>
        <taxon>Pseudomonadota</taxon>
        <taxon>Alphaproteobacteria</taxon>
        <taxon>Acetobacterales</taxon>
        <taxon>Acetobacteraceae</taxon>
        <taxon>Limobrevibacterium</taxon>
    </lineage>
</organism>
<dbReference type="Pfam" id="PF13472">
    <property type="entry name" value="Lipase_GDSL_2"/>
    <property type="match status" value="1"/>
</dbReference>
<dbReference type="RefSeq" id="WP_264715506.1">
    <property type="nucleotide sequence ID" value="NZ_JAPDNT010000022.1"/>
</dbReference>
<accession>A0AA41YQZ7</accession>